<evidence type="ECO:0000313" key="3">
    <source>
        <dbReference type="Proteomes" id="UP000077868"/>
    </source>
</evidence>
<keyword evidence="3" id="KW-1185">Reference proteome</keyword>
<feature type="signal peptide" evidence="1">
    <location>
        <begin position="1"/>
        <end position="29"/>
    </location>
</feature>
<name>A0A1A9GIE3_9ACTN</name>
<evidence type="ECO:0000313" key="2">
    <source>
        <dbReference type="EMBL" id="ANH37215.1"/>
    </source>
</evidence>
<reference evidence="2 3" key="1">
    <citation type="submission" date="2016-03" db="EMBL/GenBank/DDBJ databases">
        <title>Complete genome sequence of a soil Actinobacterium, Nocardioides dokdonensis FR1436.</title>
        <authorList>
            <person name="Kwon S.-K."/>
            <person name="Kim K."/>
            <person name="Kim J.F."/>
        </authorList>
    </citation>
    <scope>NUCLEOTIDE SEQUENCE [LARGE SCALE GENOMIC DNA]</scope>
    <source>
        <strain evidence="2 3">FR1436</strain>
    </source>
</reference>
<protein>
    <submittedName>
        <fullName evidence="2">Uncharacterized protein</fullName>
    </submittedName>
</protein>
<dbReference type="KEGG" id="ndk:I601_0769"/>
<organism evidence="2 3">
    <name type="scientific">Nocardioides dokdonensis FR1436</name>
    <dbReference type="NCBI Taxonomy" id="1300347"/>
    <lineage>
        <taxon>Bacteria</taxon>
        <taxon>Bacillati</taxon>
        <taxon>Actinomycetota</taxon>
        <taxon>Actinomycetes</taxon>
        <taxon>Propionibacteriales</taxon>
        <taxon>Nocardioidaceae</taxon>
        <taxon>Nocardioides</taxon>
    </lineage>
</organism>
<keyword evidence="1" id="KW-0732">Signal</keyword>
<sequence length="136" mass="15310">MRTIHRVLAVLTGLFLVAGLTSVTAPANAAEKIAREITIKGTEPKPNKFVLKGRVTPPTGTKINAIVQFKECGTDSNCKKSWKTFRQIKTNNKGRYTQQVRGLRKGVKRVYYRVKTKPNDKYKGASSQAVYIHRIY</sequence>
<dbReference type="EMBL" id="CP015079">
    <property type="protein sequence ID" value="ANH37215.1"/>
    <property type="molecule type" value="Genomic_DNA"/>
</dbReference>
<dbReference type="OrthoDB" id="3788525at2"/>
<evidence type="ECO:0000256" key="1">
    <source>
        <dbReference type="SAM" id="SignalP"/>
    </source>
</evidence>
<dbReference type="Proteomes" id="UP000077868">
    <property type="component" value="Chromosome"/>
</dbReference>
<accession>A0A1A9GIE3</accession>
<dbReference type="AlphaFoldDB" id="A0A1A9GIE3"/>
<proteinExistence type="predicted"/>
<feature type="chain" id="PRO_5008388268" evidence="1">
    <location>
        <begin position="30"/>
        <end position="136"/>
    </location>
</feature>
<dbReference type="PATRIC" id="fig|1300347.3.peg.769"/>
<gene>
    <name evidence="2" type="ORF">I601_0769</name>
</gene>
<dbReference type="RefSeq" id="WP_068106650.1">
    <property type="nucleotide sequence ID" value="NZ_CP015079.1"/>
</dbReference>